<evidence type="ECO:0008006" key="3">
    <source>
        <dbReference type="Google" id="ProtNLM"/>
    </source>
</evidence>
<comment type="caution">
    <text evidence="1">The sequence shown here is derived from an EMBL/GenBank/DDBJ whole genome shotgun (WGS) entry which is preliminary data.</text>
</comment>
<organism evidence="1 2">
    <name type="scientific">Roseibium sediminicola</name>
    <dbReference type="NCBI Taxonomy" id="2933272"/>
    <lineage>
        <taxon>Bacteria</taxon>
        <taxon>Pseudomonadati</taxon>
        <taxon>Pseudomonadota</taxon>
        <taxon>Alphaproteobacteria</taxon>
        <taxon>Hyphomicrobiales</taxon>
        <taxon>Stappiaceae</taxon>
        <taxon>Roseibium</taxon>
    </lineage>
</organism>
<keyword evidence="2" id="KW-1185">Reference proteome</keyword>
<protein>
    <recommendedName>
        <fullName evidence="3">Transposase</fullName>
    </recommendedName>
</protein>
<dbReference type="Proteomes" id="UP001431221">
    <property type="component" value="Unassembled WGS sequence"/>
</dbReference>
<reference evidence="1" key="1">
    <citation type="submission" date="2022-04" db="EMBL/GenBank/DDBJ databases">
        <title>Roseibium sp. CAU 1639 isolated from mud.</title>
        <authorList>
            <person name="Kim W."/>
        </authorList>
    </citation>
    <scope>NUCLEOTIDE SEQUENCE</scope>
    <source>
        <strain evidence="1">CAU 1639</strain>
    </source>
</reference>
<accession>A0ABT0GSD3</accession>
<evidence type="ECO:0000313" key="1">
    <source>
        <dbReference type="EMBL" id="MCK7612354.1"/>
    </source>
</evidence>
<evidence type="ECO:0000313" key="2">
    <source>
        <dbReference type="Proteomes" id="UP001431221"/>
    </source>
</evidence>
<dbReference type="EMBL" id="JALNMJ010000005">
    <property type="protein sequence ID" value="MCK7612354.1"/>
    <property type="molecule type" value="Genomic_DNA"/>
</dbReference>
<sequence>MKVLVRDKRTNKEKWLPLEKAAELMRLAAEELEWAFEEFGQCECEDHIAVDQKW</sequence>
<proteinExistence type="predicted"/>
<dbReference type="RefSeq" id="WP_248153302.1">
    <property type="nucleotide sequence ID" value="NZ_JALNMJ010000005.1"/>
</dbReference>
<gene>
    <name evidence="1" type="ORF">M0H32_09300</name>
</gene>
<name>A0ABT0GSD3_9HYPH</name>